<evidence type="ECO:0000259" key="14">
    <source>
        <dbReference type="PROSITE" id="PS50268"/>
    </source>
</evidence>
<evidence type="ECO:0000313" key="16">
    <source>
        <dbReference type="WBParaSite" id="SVE_1789400.1"/>
    </source>
</evidence>
<keyword evidence="6" id="KW-0130">Cell adhesion</keyword>
<sequence>MQYLYCCWLLFGLPKMLGDVSASDNSCENRKESYGRGIIYSLKENYDVFSINHAKGTICVEKNKLLDYEKTKRYHLIVYGTDEIGRNASTIVKVILQDVNDNVPIFEPKVYNITIDVNEVTNEGNIKHYDINDNLVKVLASDKDEGIYGDVKYEIGKGASSYFLVDNKENKGDIIIVRSLKEYLKNNLTKSFTVEAIDQDNLRSNEKAIINIIGIDKRDEVIPKFSEKLYTFDVSEDILPGISIGQVNLQSATDEYYFEIYDGNENGMFAIEENDGFITVSRYLDADHKDSILLNIVGHSKKSQIKVYCQVMIYVIDENNNAPIFEEPLRDVSVPENFPLHEPFFSLQARDKDRHENGKVTYEVLDSQPPCPVIIRPLTGELVLAASLDYEEIKEYNIKIKAQDQGLPPKYSTVDIKLFVTDVNDNAPTFELSLYTASVNEDTEIMSEILSVKAKDLDSGRNSKIVYSIMKDYTKVDEFFGINQNTGSIFLRKPLDRELNIEHSLTIQAIDKGTPPLNSTTTVKIKVLDVNDNAPNCASIISPFYIIEDDNYDDKKDISLGKINAYDGDEGDNAVIFYRLQQSNENFEIRRNGDIYLRKKPSEICSSSPNHIISIIAEDNGIPSLSSVCLIEIKCEKEKSSIVVSEPFMKILYIPSKCLQKNGCFLTKINGTNIHNIVIEKEVVTNFDNYFIIVNGTELWIRGGSEINESMLLKGNNRLNLSLYDKNKKKKRINFTIKSLYVEELINGNKKSNKNDTVLLKLSEKLIVGTKLVTLEKRNDKGKYYYKMNTNNPHFTLNENDGSIYLSKPFNYNNQQIHEIRVKRFSINDEFEDLNNEMSVVIDVQNENLYYPIFSKAIETFNISENASPGFLVGRVNATDYDNGVNGAIEYKLHRENDIFSIDTITGEIFLKQKLNYHTMNQYALVISALDKSKNNKDKKQALTTVIIYVKNENNHVPIFVSITNVSVSENQLSSEPFHFVSAIDKDVDYGKVFYEIDNNENFRIDNLTGALYLISRSGLEKQYVTVKAYDNGNPPKYNLQKIEVHFISTPNKWIYFEKSVYRFSVDKIVGKEHVTLNSFKQRSNDKAKENVKFKIYPEIDEIKNIFSIGYRDGILKANKRLMNKKEYEFNVYAYSENDVKKSDWTTIKLEVENVDIEDVVPLNIISSSCGNVTIPENMAVTNFKRIYVINGNNENLNFKIEAGNEGGLFSIDSKLGTVSCKELDYETKKEHLLIISVTNMESKPPRGDTCAVRVFVVDVNDNVPQFPHNMNDTVTLFDDTPINWSFMRLEAKDYDTGRNSELQYSLIEDEKGIFDVLSDTGDLILANLRHIHEKEWSITVGVQDNGAYRILSSTRQIRIINNRTNLSSNQSTSPLFLRQKYIGYVSESLPKGEFVMHLSNDAFNTHSLKEAPISYSIVGGNRDSAFEIDNMGRIKTAKELDAEIEDQYLLNVIATNEFSKQFSTLVKIHVLNINDNVPFFPNQRPKKISENIPVGTLIATVTATDVDDDSFLVYSINPANEYFEIEQFTGAIYLKNTLDYEVIKEHNLGIQAFDGEHISRTNLKIYIIDENDNKPLFVGGSFQQIFVADNSPPNSIIHTIIAKDIDDGDNGDIRYKIINEESDYFSLNEKTGVLTLLKTLVEGTHYIMSIMAEDSGIIKQKSILTLKIQSISGKEMRIPTFKEKTLNLTVNEDTPLFETIGKLQLSEGYVSPIDFVIKDIESAKMFYINNQGFISPKRKLDRTVQKNYTFNVYMSKYSDAQPILVSIDIVDINDHSPVISRNSTRIIKLNEKILKKSVVGKVIATDEDDFRNGQITYSILSGNYYNTLSINPDTGGIIFENWNEEIFYQERTNNHDLIIMAEDNGTPSRWATTSINVQYDMKNWSGIIPFFVMNCYTFYIPENTFINSIIGSVKATNKLGYHGDDWSYSLSNSPNIFGINVISGDLILKESLDYEKRINYQFNVVVKDSKDRTSIVEVKVFVTPVDEYSPVFSKSSYTFQLSTEAEVGYVIGTIKATDNDKGNQGKIRYSIYGANNNIRMIGIDPDTGVLLLRESMKNKLIKGNKTLEHFIVEASSSYTQTSRVNVYLEIGNFDIINSTSENYGAFNYQGVLILSIISSIILTVIIILCCYRLCRNTPKQSKKLPPIGVNNFGTEKTNNISHLSDHFGNSPNYNKFTMQAPPMPLKSSNSNSSQISSSSNGYKEGAIPSISYRFPITSMNRDRSHPDSGIDPDVLSINSTVTEYLSNIGITPLSKFMDTSLPKNKYSFMRNSNIQEFPDFMYAKVDEILDSTNDITSSNFRASTFLVKKPATITNTITPSMPKLNNYNTYCNNSNNDPAMPQFRSLGEVFSDINKVKEKHV</sequence>
<dbReference type="FunFam" id="2.60.40.60:FF:000092">
    <property type="entry name" value="Protocadherin 8"/>
    <property type="match status" value="2"/>
</dbReference>
<keyword evidence="4" id="KW-0677">Repeat</keyword>
<dbReference type="CDD" id="cd11304">
    <property type="entry name" value="Cadherin_repeat"/>
    <property type="match status" value="17"/>
</dbReference>
<keyword evidence="5 10" id="KW-0106">Calcium</keyword>
<dbReference type="InterPro" id="IPR002126">
    <property type="entry name" value="Cadherin-like_dom"/>
</dbReference>
<feature type="signal peptide" evidence="13">
    <location>
        <begin position="1"/>
        <end position="22"/>
    </location>
</feature>
<reference evidence="16" key="2">
    <citation type="submission" date="2015-08" db="UniProtKB">
        <authorList>
            <consortium name="WormBaseParasite"/>
        </authorList>
    </citation>
    <scope>IDENTIFICATION</scope>
</reference>
<feature type="domain" description="Cadherin" evidence="14">
    <location>
        <begin position="226"/>
        <end position="325"/>
    </location>
</feature>
<name>A0A0K0FZL5_STRVS</name>
<dbReference type="FunFam" id="2.60.40.60:FF:000033">
    <property type="entry name" value="FAT atypical cadherin 1"/>
    <property type="match status" value="1"/>
</dbReference>
<keyword evidence="9" id="KW-0325">Glycoprotein</keyword>
<dbReference type="GO" id="GO:0007156">
    <property type="term" value="P:homophilic cell adhesion via plasma membrane adhesion molecules"/>
    <property type="evidence" value="ECO:0007669"/>
    <property type="project" value="InterPro"/>
</dbReference>
<feature type="domain" description="Cadherin" evidence="14">
    <location>
        <begin position="1683"/>
        <end position="1780"/>
    </location>
</feature>
<feature type="domain" description="Cadherin" evidence="14">
    <location>
        <begin position="1481"/>
        <end position="1578"/>
    </location>
</feature>
<reference evidence="15" key="1">
    <citation type="submission" date="2014-07" db="EMBL/GenBank/DDBJ databases">
        <authorList>
            <person name="Martin A.A"/>
            <person name="De Silva N."/>
        </authorList>
    </citation>
    <scope>NUCLEOTIDE SEQUENCE</scope>
</reference>
<keyword evidence="8 12" id="KW-0472">Membrane</keyword>
<protein>
    <submittedName>
        <fullName evidence="16">Protocadherin-23 (inferred by orthology to a human protein)</fullName>
    </submittedName>
</protein>
<evidence type="ECO:0000256" key="13">
    <source>
        <dbReference type="SAM" id="SignalP"/>
    </source>
</evidence>
<dbReference type="PANTHER" id="PTHR24026:SF136">
    <property type="entry name" value="PROTOCADHERIN-23"/>
    <property type="match status" value="1"/>
</dbReference>
<keyword evidence="2 12" id="KW-0812">Transmembrane</keyword>
<feature type="domain" description="Cadherin" evidence="14">
    <location>
        <begin position="1782"/>
        <end position="1892"/>
    </location>
</feature>
<feature type="domain" description="Cadherin" evidence="14">
    <location>
        <begin position="1167"/>
        <end position="1267"/>
    </location>
</feature>
<feature type="transmembrane region" description="Helical" evidence="12">
    <location>
        <begin position="2112"/>
        <end position="2135"/>
    </location>
</feature>
<evidence type="ECO:0000256" key="10">
    <source>
        <dbReference type="PROSITE-ProRule" id="PRU00043"/>
    </source>
</evidence>
<evidence type="ECO:0000256" key="6">
    <source>
        <dbReference type="ARBA" id="ARBA00022889"/>
    </source>
</evidence>
<evidence type="ECO:0000256" key="8">
    <source>
        <dbReference type="ARBA" id="ARBA00023136"/>
    </source>
</evidence>
<keyword evidence="15" id="KW-1185">Reference proteome</keyword>
<proteinExistence type="predicted"/>
<dbReference type="PROSITE" id="PS50268">
    <property type="entry name" value="CADHERIN_2"/>
    <property type="match status" value="18"/>
</dbReference>
<feature type="domain" description="Cadherin" evidence="14">
    <location>
        <begin position="1269"/>
        <end position="1377"/>
    </location>
</feature>
<dbReference type="PRINTS" id="PR00205">
    <property type="entry name" value="CADHERIN"/>
</dbReference>
<feature type="domain" description="Cadherin" evidence="14">
    <location>
        <begin position="1893"/>
        <end position="1993"/>
    </location>
</feature>
<dbReference type="GO" id="GO:0005886">
    <property type="term" value="C:plasma membrane"/>
    <property type="evidence" value="ECO:0007669"/>
    <property type="project" value="InterPro"/>
</dbReference>
<feature type="region of interest" description="Disordered" evidence="11">
    <location>
        <begin position="2180"/>
        <end position="2203"/>
    </location>
</feature>
<feature type="compositionally biased region" description="Low complexity" evidence="11">
    <location>
        <begin position="2188"/>
        <end position="2201"/>
    </location>
</feature>
<feature type="domain" description="Cadherin" evidence="14">
    <location>
        <begin position="960"/>
        <end position="1057"/>
    </location>
</feature>
<feature type="domain" description="Cadherin" evidence="14">
    <location>
        <begin position="1994"/>
        <end position="2089"/>
    </location>
</feature>
<comment type="subcellular location">
    <subcellularLocation>
        <location evidence="1">Membrane</location>
        <topology evidence="1">Single-pass membrane protein</topology>
    </subcellularLocation>
</comment>
<feature type="domain" description="Cadherin" evidence="14">
    <location>
        <begin position="326"/>
        <end position="430"/>
    </location>
</feature>
<dbReference type="SUPFAM" id="SSF49313">
    <property type="entry name" value="Cadherin-like"/>
    <property type="match status" value="17"/>
</dbReference>
<feature type="domain" description="Cadherin" evidence="14">
    <location>
        <begin position="855"/>
        <end position="960"/>
    </location>
</feature>
<feature type="domain" description="Cadherin" evidence="14">
    <location>
        <begin position="1588"/>
        <end position="1682"/>
    </location>
</feature>
<organism evidence="15 16">
    <name type="scientific">Strongyloides venezuelensis</name>
    <name type="common">Threadworm</name>
    <dbReference type="NCBI Taxonomy" id="75913"/>
    <lineage>
        <taxon>Eukaryota</taxon>
        <taxon>Metazoa</taxon>
        <taxon>Ecdysozoa</taxon>
        <taxon>Nematoda</taxon>
        <taxon>Chromadorea</taxon>
        <taxon>Rhabditida</taxon>
        <taxon>Tylenchina</taxon>
        <taxon>Panagrolaimomorpha</taxon>
        <taxon>Strongyloidoidea</taxon>
        <taxon>Strongyloididae</taxon>
        <taxon>Strongyloides</taxon>
    </lineage>
</organism>
<accession>A0A0K0FZL5</accession>
<evidence type="ECO:0000256" key="4">
    <source>
        <dbReference type="ARBA" id="ARBA00022737"/>
    </source>
</evidence>
<feature type="domain" description="Cadherin" evidence="14">
    <location>
        <begin position="431"/>
        <end position="537"/>
    </location>
</feature>
<feature type="domain" description="Cadherin" evidence="14">
    <location>
        <begin position="558"/>
        <end position="649"/>
    </location>
</feature>
<evidence type="ECO:0000256" key="3">
    <source>
        <dbReference type="ARBA" id="ARBA00022729"/>
    </source>
</evidence>
<dbReference type="InterPro" id="IPR020894">
    <property type="entry name" value="Cadherin_CS"/>
</dbReference>
<evidence type="ECO:0000256" key="2">
    <source>
        <dbReference type="ARBA" id="ARBA00022692"/>
    </source>
</evidence>
<dbReference type="GO" id="GO:0005509">
    <property type="term" value="F:calcium ion binding"/>
    <property type="evidence" value="ECO:0007669"/>
    <property type="project" value="UniProtKB-UniRule"/>
</dbReference>
<keyword evidence="7 12" id="KW-1133">Transmembrane helix</keyword>
<dbReference type="STRING" id="75913.A0A0K0FZL5"/>
<feature type="domain" description="Cadherin" evidence="14">
    <location>
        <begin position="754"/>
        <end position="854"/>
    </location>
</feature>
<evidence type="ECO:0000256" key="7">
    <source>
        <dbReference type="ARBA" id="ARBA00022989"/>
    </source>
</evidence>
<dbReference type="WBParaSite" id="SVE_1789400.1">
    <property type="protein sequence ID" value="SVE_1789400.1"/>
    <property type="gene ID" value="SVE_1789400"/>
</dbReference>
<dbReference type="InterPro" id="IPR015919">
    <property type="entry name" value="Cadherin-like_sf"/>
</dbReference>
<feature type="domain" description="Cadherin" evidence="14">
    <location>
        <begin position="20"/>
        <end position="106"/>
    </location>
</feature>
<dbReference type="Gene3D" id="2.60.40.60">
    <property type="entry name" value="Cadherins"/>
    <property type="match status" value="18"/>
</dbReference>
<evidence type="ECO:0000256" key="11">
    <source>
        <dbReference type="SAM" id="MobiDB-lite"/>
    </source>
</evidence>
<dbReference type="SMART" id="SM00112">
    <property type="entry name" value="CA"/>
    <property type="match status" value="18"/>
</dbReference>
<evidence type="ECO:0000256" key="1">
    <source>
        <dbReference type="ARBA" id="ARBA00004167"/>
    </source>
</evidence>
<feature type="chain" id="PRO_5005330570" evidence="13">
    <location>
        <begin position="23"/>
        <end position="2362"/>
    </location>
</feature>
<dbReference type="Pfam" id="PF00028">
    <property type="entry name" value="Cadherin"/>
    <property type="match status" value="11"/>
</dbReference>
<dbReference type="PROSITE" id="PS00232">
    <property type="entry name" value="CADHERIN_1"/>
    <property type="match status" value="5"/>
</dbReference>
<keyword evidence="3 13" id="KW-0732">Signal</keyword>
<evidence type="ECO:0000256" key="9">
    <source>
        <dbReference type="ARBA" id="ARBA00023180"/>
    </source>
</evidence>
<dbReference type="PANTHER" id="PTHR24026">
    <property type="entry name" value="FAT ATYPICAL CADHERIN-RELATED"/>
    <property type="match status" value="1"/>
</dbReference>
<dbReference type="FunFam" id="2.60.40.60:FF:000020">
    <property type="entry name" value="Dachsous cadherin-related 1b"/>
    <property type="match status" value="1"/>
</dbReference>
<dbReference type="GO" id="GO:0007411">
    <property type="term" value="P:axon guidance"/>
    <property type="evidence" value="ECO:0007669"/>
    <property type="project" value="UniProtKB-ARBA"/>
</dbReference>
<dbReference type="Proteomes" id="UP000035680">
    <property type="component" value="Unassembled WGS sequence"/>
</dbReference>
<feature type="domain" description="Cadherin" evidence="14">
    <location>
        <begin position="109"/>
        <end position="225"/>
    </location>
</feature>
<evidence type="ECO:0000256" key="5">
    <source>
        <dbReference type="ARBA" id="ARBA00022837"/>
    </source>
</evidence>
<evidence type="ECO:0000313" key="15">
    <source>
        <dbReference type="Proteomes" id="UP000035680"/>
    </source>
</evidence>
<evidence type="ECO:0000256" key="12">
    <source>
        <dbReference type="SAM" id="Phobius"/>
    </source>
</evidence>
<feature type="domain" description="Cadherin" evidence="14">
    <location>
        <begin position="1378"/>
        <end position="1481"/>
    </location>
</feature>